<name>A0A0H5RAC8_9EUKA</name>
<proteinExistence type="predicted"/>
<reference evidence="1" key="1">
    <citation type="submission" date="2015-04" db="EMBL/GenBank/DDBJ databases">
        <title>The genome sequence of the plant pathogenic Rhizarian Plasmodiophora brassicae reveals insights in its biotrophic life cycle and the origin of chitin synthesis.</title>
        <authorList>
            <person name="Schwelm A."/>
            <person name="Fogelqvist J."/>
            <person name="Knaust A."/>
            <person name="Julke S."/>
            <person name="Lilja T."/>
            <person name="Dhandapani V."/>
            <person name="Bonilla-Rosso G."/>
            <person name="Karlsson M."/>
            <person name="Shevchenko A."/>
            <person name="Choi S.R."/>
            <person name="Kim H.G."/>
            <person name="Park J.Y."/>
            <person name="Lim Y.P."/>
            <person name="Ludwig-Muller J."/>
            <person name="Dixelius C."/>
        </authorList>
    </citation>
    <scope>NUCLEOTIDE SEQUENCE</scope>
    <source>
        <tissue evidence="1">Potato root galls</tissue>
    </source>
</reference>
<dbReference type="EMBL" id="HACM01004942">
    <property type="protein sequence ID" value="CRZ05384.1"/>
    <property type="molecule type" value="Transcribed_RNA"/>
</dbReference>
<dbReference type="AlphaFoldDB" id="A0A0H5RAC8"/>
<accession>A0A0H5RAC8</accession>
<organism evidence="1">
    <name type="scientific">Spongospora subterranea</name>
    <dbReference type="NCBI Taxonomy" id="70186"/>
    <lineage>
        <taxon>Eukaryota</taxon>
        <taxon>Sar</taxon>
        <taxon>Rhizaria</taxon>
        <taxon>Endomyxa</taxon>
        <taxon>Phytomyxea</taxon>
        <taxon>Plasmodiophorida</taxon>
        <taxon>Plasmodiophoridae</taxon>
        <taxon>Spongospora</taxon>
    </lineage>
</organism>
<feature type="non-terminal residue" evidence="1">
    <location>
        <position position="149"/>
    </location>
</feature>
<evidence type="ECO:0000313" key="1">
    <source>
        <dbReference type="EMBL" id="CRZ05384.1"/>
    </source>
</evidence>
<feature type="non-terminal residue" evidence="1">
    <location>
        <position position="1"/>
    </location>
</feature>
<sequence length="149" mass="17603">ECCPGRGSYHHTCGYLRTKDVPTSDERYKSDLMDLDAIHGVVSKSKNLIKKIKVCRDFIQKYRSGDRTIRRRFRNFYYRSAKPIWGCWVYHCGQDIDEWIGKWGHQFRHPRFRTQKCPGLKTHPCESKATFDIPARHTLPPCKSTRDLL</sequence>
<protein>
    <submittedName>
        <fullName evidence="1">Uncharacterized protein</fullName>
    </submittedName>
</protein>